<proteinExistence type="predicted"/>
<dbReference type="Proteomes" id="UP000225108">
    <property type="component" value="Unassembled WGS sequence"/>
</dbReference>
<reference evidence="1 2" key="1">
    <citation type="submission" date="2017-10" db="EMBL/GenBank/DDBJ databases">
        <title>The draft genome sequence of Williamsia sp. BULT 1.1 isolated from the semi-arid grassland soils from South Africa.</title>
        <authorList>
            <person name="Kabwe M.H."/>
            <person name="Govender N."/>
            <person name="Mutseka Lunga P."/>
            <person name="Vikram S."/>
            <person name="Makhalanyane T.P."/>
        </authorList>
    </citation>
    <scope>NUCLEOTIDE SEQUENCE [LARGE SCALE GENOMIC DNA]</scope>
    <source>
        <strain evidence="1 2">BULT 1.1</strain>
    </source>
</reference>
<name>A0A2G3PSW0_WILMA</name>
<evidence type="ECO:0000313" key="1">
    <source>
        <dbReference type="EMBL" id="PHV68142.1"/>
    </source>
</evidence>
<organism evidence="1 2">
    <name type="scientific">Williamsia marianensis</name>
    <dbReference type="NCBI Taxonomy" id="85044"/>
    <lineage>
        <taxon>Bacteria</taxon>
        <taxon>Bacillati</taxon>
        <taxon>Actinomycetota</taxon>
        <taxon>Actinomycetes</taxon>
        <taxon>Mycobacteriales</taxon>
        <taxon>Nocardiaceae</taxon>
        <taxon>Williamsia</taxon>
    </lineage>
</organism>
<comment type="caution">
    <text evidence="1">The sequence shown here is derived from an EMBL/GenBank/DDBJ whole genome shotgun (WGS) entry which is preliminary data.</text>
</comment>
<protein>
    <submittedName>
        <fullName evidence="1">Uncharacterized protein</fullName>
    </submittedName>
</protein>
<dbReference type="AlphaFoldDB" id="A0A2G3PSW0"/>
<evidence type="ECO:0000313" key="2">
    <source>
        <dbReference type="Proteomes" id="UP000225108"/>
    </source>
</evidence>
<dbReference type="EMBL" id="PEBD01000004">
    <property type="protein sequence ID" value="PHV68142.1"/>
    <property type="molecule type" value="Genomic_DNA"/>
</dbReference>
<gene>
    <name evidence="1" type="ORF">CSW57_02455</name>
</gene>
<accession>A0A2G3PSW0</accession>
<sequence length="98" mass="10741">MGINRLLERAMPMSSLMSADHLMMAAAAAHPEAPQAIPTMHLCAPVEGRPDDRHTRSALAARAIEYSRRYGGTSCGWFARLREELDSHRDLSAHGKSA</sequence>